<organism evidence="12 13">
    <name type="scientific">Cytobacillus citreus</name>
    <dbReference type="NCBI Taxonomy" id="2833586"/>
    <lineage>
        <taxon>Bacteria</taxon>
        <taxon>Bacillati</taxon>
        <taxon>Bacillota</taxon>
        <taxon>Bacilli</taxon>
        <taxon>Bacillales</taxon>
        <taxon>Bacillaceae</taxon>
        <taxon>Cytobacillus</taxon>
    </lineage>
</organism>
<comment type="cofactor">
    <cofactor evidence="2">
        <name>Zn(2+)</name>
        <dbReference type="ChEBI" id="CHEBI:29105"/>
    </cofactor>
</comment>
<evidence type="ECO:0000313" key="12">
    <source>
        <dbReference type="EMBL" id="MBS4189448.1"/>
    </source>
</evidence>
<sequence length="389" mass="43221">MDEIQFLQSLLRTNSSNPPGNEHKVTEVFIERCKKIGLPYKVTYLEENRSNFEVTIKGRGEKHLFLCGHMDTVSPGKAEWDCHPYSGEIVEDKIYGRGASDMKSGLAAMYLALESLFLEKKTPPATITFLATAGEEVDSCGARVFLEGNEARVIDALVIGEPTNEKVVVGHKGALWLEITAYGKTAHGSMPEQGINAVDHMVDIICLLDSLKVVWRMEKQPLGKSSLAVTMIEGGIQTNVIPDRCTIRVDIRTVPPQSHQTLVDELNRKLDSLIEKNKIYKYSITKILDRPPILTSTSSDIIQFALAIKNESDSNCSGVSYYTDAAVLNPRSEIPTLIYGPGDEKLAHQPNEWVSISSYRRSIDFYKALILSFDEKTIAEPNPFRGGVK</sequence>
<evidence type="ECO:0000256" key="1">
    <source>
        <dbReference type="ARBA" id="ARBA00001941"/>
    </source>
</evidence>
<keyword evidence="5" id="KW-0479">Metal-binding</keyword>
<comment type="similarity">
    <text evidence="3">Belongs to the peptidase M20A family.</text>
</comment>
<dbReference type="PANTHER" id="PTHR43808">
    <property type="entry name" value="ACETYLORNITHINE DEACETYLASE"/>
    <property type="match status" value="1"/>
</dbReference>
<proteinExistence type="inferred from homology"/>
<dbReference type="Proteomes" id="UP000681027">
    <property type="component" value="Unassembled WGS sequence"/>
</dbReference>
<evidence type="ECO:0000256" key="5">
    <source>
        <dbReference type="ARBA" id="ARBA00022723"/>
    </source>
</evidence>
<accession>A0ABS5NNS4</accession>
<comment type="caution">
    <text evidence="12">The sequence shown here is derived from an EMBL/GenBank/DDBJ whole genome shotgun (WGS) entry which is preliminary data.</text>
</comment>
<evidence type="ECO:0000256" key="10">
    <source>
        <dbReference type="ARBA" id="ARBA00023285"/>
    </source>
</evidence>
<evidence type="ECO:0000256" key="6">
    <source>
        <dbReference type="ARBA" id="ARBA00022801"/>
    </source>
</evidence>
<evidence type="ECO:0000256" key="2">
    <source>
        <dbReference type="ARBA" id="ARBA00001947"/>
    </source>
</evidence>
<dbReference type="RefSeq" id="WP_213100881.1">
    <property type="nucleotide sequence ID" value="NZ_JAGYPM010000001.1"/>
</dbReference>
<dbReference type="InterPro" id="IPR036264">
    <property type="entry name" value="Bact_exopeptidase_dim_dom"/>
</dbReference>
<name>A0ABS5NNS4_9BACI</name>
<keyword evidence="8" id="KW-0220">Diaminopimelate biosynthesis</keyword>
<reference evidence="12 13" key="1">
    <citation type="submission" date="2021-05" db="EMBL/GenBank/DDBJ databases">
        <title>Novel Bacillus species.</title>
        <authorList>
            <person name="Liu G."/>
        </authorList>
    </citation>
    <scope>NUCLEOTIDE SEQUENCE [LARGE SCALE GENOMIC DNA]</scope>
    <source>
        <strain evidence="12 13">FJAT-49705</strain>
    </source>
</reference>
<evidence type="ECO:0000256" key="7">
    <source>
        <dbReference type="ARBA" id="ARBA00022833"/>
    </source>
</evidence>
<evidence type="ECO:0000256" key="9">
    <source>
        <dbReference type="ARBA" id="ARBA00023154"/>
    </source>
</evidence>
<dbReference type="PANTHER" id="PTHR43808:SF8">
    <property type="entry name" value="PEPTIDASE M20 DIMERISATION DOMAIN-CONTAINING PROTEIN"/>
    <property type="match status" value="1"/>
</dbReference>
<dbReference type="Gene3D" id="3.30.70.360">
    <property type="match status" value="1"/>
</dbReference>
<dbReference type="NCBIfam" id="TIGR01910">
    <property type="entry name" value="DapE-ArgE"/>
    <property type="match status" value="1"/>
</dbReference>
<dbReference type="InterPro" id="IPR010182">
    <property type="entry name" value="ArgE/DapE"/>
</dbReference>
<dbReference type="EMBL" id="JAGYPM010000001">
    <property type="protein sequence ID" value="MBS4189448.1"/>
    <property type="molecule type" value="Genomic_DNA"/>
</dbReference>
<protein>
    <submittedName>
        <fullName evidence="12">M20 family metallopeptidase</fullName>
    </submittedName>
</protein>
<dbReference type="SUPFAM" id="SSF53187">
    <property type="entry name" value="Zn-dependent exopeptidases"/>
    <property type="match status" value="1"/>
</dbReference>
<keyword evidence="6" id="KW-0378">Hydrolase</keyword>
<dbReference type="InterPro" id="IPR002933">
    <property type="entry name" value="Peptidase_M20"/>
</dbReference>
<keyword evidence="7" id="KW-0862">Zinc</keyword>
<keyword evidence="13" id="KW-1185">Reference proteome</keyword>
<dbReference type="Pfam" id="PF01546">
    <property type="entry name" value="Peptidase_M20"/>
    <property type="match status" value="1"/>
</dbReference>
<keyword evidence="10" id="KW-0170">Cobalt</keyword>
<evidence type="ECO:0000259" key="11">
    <source>
        <dbReference type="Pfam" id="PF07687"/>
    </source>
</evidence>
<dbReference type="Pfam" id="PF07687">
    <property type="entry name" value="M20_dimer"/>
    <property type="match status" value="1"/>
</dbReference>
<dbReference type="Gene3D" id="3.40.630.10">
    <property type="entry name" value="Zn peptidases"/>
    <property type="match status" value="2"/>
</dbReference>
<dbReference type="SUPFAM" id="SSF55031">
    <property type="entry name" value="Bacterial exopeptidase dimerisation domain"/>
    <property type="match status" value="1"/>
</dbReference>
<evidence type="ECO:0000313" key="13">
    <source>
        <dbReference type="Proteomes" id="UP000681027"/>
    </source>
</evidence>
<dbReference type="InterPro" id="IPR050072">
    <property type="entry name" value="Peptidase_M20A"/>
</dbReference>
<evidence type="ECO:0000256" key="8">
    <source>
        <dbReference type="ARBA" id="ARBA00022915"/>
    </source>
</evidence>
<dbReference type="InterPro" id="IPR011650">
    <property type="entry name" value="Peptidase_M20_dimer"/>
</dbReference>
<comment type="cofactor">
    <cofactor evidence="1">
        <name>Co(2+)</name>
        <dbReference type="ChEBI" id="CHEBI:48828"/>
    </cofactor>
</comment>
<dbReference type="CDD" id="cd08659">
    <property type="entry name" value="M20_ArgE_DapE-like"/>
    <property type="match status" value="1"/>
</dbReference>
<gene>
    <name evidence="12" type="ORF">KHA94_04340</name>
</gene>
<evidence type="ECO:0000256" key="4">
    <source>
        <dbReference type="ARBA" id="ARBA00022605"/>
    </source>
</evidence>
<keyword evidence="4" id="KW-0028">Amino-acid biosynthesis</keyword>
<keyword evidence="9" id="KW-0457">Lysine biosynthesis</keyword>
<evidence type="ECO:0000256" key="3">
    <source>
        <dbReference type="ARBA" id="ARBA00006247"/>
    </source>
</evidence>
<feature type="domain" description="Peptidase M20 dimerisation" evidence="11">
    <location>
        <begin position="169"/>
        <end position="274"/>
    </location>
</feature>